<evidence type="ECO:0000259" key="1">
    <source>
        <dbReference type="PROSITE" id="PS50191"/>
    </source>
</evidence>
<evidence type="ECO:0000313" key="3">
    <source>
        <dbReference type="Proteomes" id="UP001152759"/>
    </source>
</evidence>
<proteinExistence type="predicted"/>
<reference evidence="2" key="1">
    <citation type="submission" date="2021-12" db="EMBL/GenBank/DDBJ databases">
        <authorList>
            <person name="King R."/>
        </authorList>
    </citation>
    <scope>NUCLEOTIDE SEQUENCE</scope>
</reference>
<dbReference type="Gene3D" id="3.40.525.10">
    <property type="entry name" value="CRAL-TRIO lipid binding domain"/>
    <property type="match status" value="1"/>
</dbReference>
<dbReference type="SUPFAM" id="SSF52087">
    <property type="entry name" value="CRAL/TRIO domain"/>
    <property type="match status" value="1"/>
</dbReference>
<protein>
    <recommendedName>
        <fullName evidence="1">CRAL-TRIO domain-containing protein</fullName>
    </recommendedName>
</protein>
<dbReference type="PANTHER" id="PTHR10174:SF222">
    <property type="entry name" value="GH10083P-RELATED"/>
    <property type="match status" value="1"/>
</dbReference>
<dbReference type="InterPro" id="IPR001251">
    <property type="entry name" value="CRAL-TRIO_dom"/>
</dbReference>
<dbReference type="Gene3D" id="1.20.5.1200">
    <property type="entry name" value="Alpha-tocopherol transfer"/>
    <property type="match status" value="1"/>
</dbReference>
<name>A0A9P0A8Z9_BEMTA</name>
<keyword evidence="3" id="KW-1185">Reference proteome</keyword>
<dbReference type="EMBL" id="OU963863">
    <property type="protein sequence ID" value="CAH0385612.1"/>
    <property type="molecule type" value="Genomic_DNA"/>
</dbReference>
<feature type="domain" description="CRAL-TRIO" evidence="1">
    <location>
        <begin position="102"/>
        <end position="261"/>
    </location>
</feature>
<dbReference type="CDD" id="cd00170">
    <property type="entry name" value="SEC14"/>
    <property type="match status" value="1"/>
</dbReference>
<dbReference type="Pfam" id="PF00650">
    <property type="entry name" value="CRAL_TRIO"/>
    <property type="match status" value="1"/>
</dbReference>
<dbReference type="Proteomes" id="UP001152759">
    <property type="component" value="Chromosome 2"/>
</dbReference>
<dbReference type="AlphaFoldDB" id="A0A9P0A8Z9"/>
<dbReference type="SMART" id="SM00516">
    <property type="entry name" value="SEC14"/>
    <property type="match status" value="1"/>
</dbReference>
<organism evidence="2 3">
    <name type="scientific">Bemisia tabaci</name>
    <name type="common">Sweetpotato whitefly</name>
    <name type="synonym">Aleurodes tabaci</name>
    <dbReference type="NCBI Taxonomy" id="7038"/>
    <lineage>
        <taxon>Eukaryota</taxon>
        <taxon>Metazoa</taxon>
        <taxon>Ecdysozoa</taxon>
        <taxon>Arthropoda</taxon>
        <taxon>Hexapoda</taxon>
        <taxon>Insecta</taxon>
        <taxon>Pterygota</taxon>
        <taxon>Neoptera</taxon>
        <taxon>Paraneoptera</taxon>
        <taxon>Hemiptera</taxon>
        <taxon>Sternorrhyncha</taxon>
        <taxon>Aleyrodoidea</taxon>
        <taxon>Aleyrodidae</taxon>
        <taxon>Aleyrodinae</taxon>
        <taxon>Bemisia</taxon>
    </lineage>
</organism>
<gene>
    <name evidence="2" type="ORF">BEMITA_LOCUS4826</name>
</gene>
<dbReference type="GO" id="GO:0016020">
    <property type="term" value="C:membrane"/>
    <property type="evidence" value="ECO:0007669"/>
    <property type="project" value="TreeGrafter"/>
</dbReference>
<dbReference type="InterPro" id="IPR036865">
    <property type="entry name" value="CRAL-TRIO_dom_sf"/>
</dbReference>
<sequence length="315" mass="36843">MRIKMKTQLDNANESDRRLLCNEYKMFPEQVERDIDILMHWINKTPHLPTLPKNKEGEVRNWLENLLLMNRNSLEKTKDCVDSYFLLRALHPNILLSDSALYSEYYNDVSVVVLEPKAEDGSRILIIGFNSTDPQTFKLQELCQRIRMILEAFLRNKLDFTSFVVILDIRNLVFSHMAQIDLVFLKQVLSLGKKMLPLRIKNVHLLYTASFIEKCILILKPFFSRKIMDRLVHHKSTESLAKSLSSKVLPKDLGGELPDTQYINNEWRNVLRRKSNWFLEDESLVSVESKRSKDNNNDKFSMSSVTGSFRKLCID</sequence>
<dbReference type="PROSITE" id="PS50191">
    <property type="entry name" value="CRAL_TRIO"/>
    <property type="match status" value="1"/>
</dbReference>
<dbReference type="GO" id="GO:1902936">
    <property type="term" value="F:phosphatidylinositol bisphosphate binding"/>
    <property type="evidence" value="ECO:0007669"/>
    <property type="project" value="TreeGrafter"/>
</dbReference>
<dbReference type="PRINTS" id="PR00180">
    <property type="entry name" value="CRETINALDHBP"/>
</dbReference>
<evidence type="ECO:0000313" key="2">
    <source>
        <dbReference type="EMBL" id="CAH0385612.1"/>
    </source>
</evidence>
<dbReference type="PANTHER" id="PTHR10174">
    <property type="entry name" value="ALPHA-TOCOPHEROL TRANSFER PROTEIN-RELATED"/>
    <property type="match status" value="1"/>
</dbReference>
<accession>A0A9P0A8Z9</accession>